<gene>
    <name evidence="1" type="ORF">CFP56_043107</name>
</gene>
<keyword evidence="2" id="KW-1185">Reference proteome</keyword>
<accession>A0AAW0LJE8</accession>
<dbReference type="Proteomes" id="UP000237347">
    <property type="component" value="Unassembled WGS sequence"/>
</dbReference>
<protein>
    <submittedName>
        <fullName evidence="1">Uncharacterized protein</fullName>
    </submittedName>
</protein>
<evidence type="ECO:0000313" key="1">
    <source>
        <dbReference type="EMBL" id="KAK7851021.1"/>
    </source>
</evidence>
<name>A0AAW0LJE8_QUESU</name>
<dbReference type="EMBL" id="PKMF04000092">
    <property type="protein sequence ID" value="KAK7851021.1"/>
    <property type="molecule type" value="Genomic_DNA"/>
</dbReference>
<proteinExistence type="predicted"/>
<reference evidence="1 2" key="1">
    <citation type="journal article" date="2018" name="Sci. Data">
        <title>The draft genome sequence of cork oak.</title>
        <authorList>
            <person name="Ramos A.M."/>
            <person name="Usie A."/>
            <person name="Barbosa P."/>
            <person name="Barros P.M."/>
            <person name="Capote T."/>
            <person name="Chaves I."/>
            <person name="Simoes F."/>
            <person name="Abreu I."/>
            <person name="Carrasquinho I."/>
            <person name="Faro C."/>
            <person name="Guimaraes J.B."/>
            <person name="Mendonca D."/>
            <person name="Nobrega F."/>
            <person name="Rodrigues L."/>
            <person name="Saibo N.J.M."/>
            <person name="Varela M.C."/>
            <person name="Egas C."/>
            <person name="Matos J."/>
            <person name="Miguel C.M."/>
            <person name="Oliveira M.M."/>
            <person name="Ricardo C.P."/>
            <person name="Goncalves S."/>
        </authorList>
    </citation>
    <scope>NUCLEOTIDE SEQUENCE [LARGE SCALE GENOMIC DNA]</scope>
    <source>
        <strain evidence="2">cv. HL8</strain>
    </source>
</reference>
<evidence type="ECO:0000313" key="2">
    <source>
        <dbReference type="Proteomes" id="UP000237347"/>
    </source>
</evidence>
<sequence length="63" mass="7117">MDHKRCPTYSNLVQKDLTPLATQTICLNVLRRAITLDDDSTKLAIGLITPFSIKRDVSHYMAI</sequence>
<dbReference type="AlphaFoldDB" id="A0AAW0LJE8"/>
<organism evidence="1 2">
    <name type="scientific">Quercus suber</name>
    <name type="common">Cork oak</name>
    <dbReference type="NCBI Taxonomy" id="58331"/>
    <lineage>
        <taxon>Eukaryota</taxon>
        <taxon>Viridiplantae</taxon>
        <taxon>Streptophyta</taxon>
        <taxon>Embryophyta</taxon>
        <taxon>Tracheophyta</taxon>
        <taxon>Spermatophyta</taxon>
        <taxon>Magnoliopsida</taxon>
        <taxon>eudicotyledons</taxon>
        <taxon>Gunneridae</taxon>
        <taxon>Pentapetalae</taxon>
        <taxon>rosids</taxon>
        <taxon>fabids</taxon>
        <taxon>Fagales</taxon>
        <taxon>Fagaceae</taxon>
        <taxon>Quercus</taxon>
    </lineage>
</organism>
<comment type="caution">
    <text evidence="1">The sequence shown here is derived from an EMBL/GenBank/DDBJ whole genome shotgun (WGS) entry which is preliminary data.</text>
</comment>